<feature type="domain" description="Major facilitator superfamily (MFS) profile" evidence="7">
    <location>
        <begin position="16"/>
        <end position="98"/>
    </location>
</feature>
<evidence type="ECO:0000313" key="9">
    <source>
        <dbReference type="Proteomes" id="UP000308444"/>
    </source>
</evidence>
<comment type="subcellular location">
    <subcellularLocation>
        <location evidence="1">Cell membrane</location>
        <topology evidence="1">Multi-pass membrane protein</topology>
    </subcellularLocation>
</comment>
<dbReference type="AlphaFoldDB" id="A0A9X9AD90"/>
<accession>A0A9X9AD90</accession>
<evidence type="ECO:0000256" key="5">
    <source>
        <dbReference type="ARBA" id="ARBA00023136"/>
    </source>
</evidence>
<organism evidence="8 9">
    <name type="scientific">Bacillus cereus</name>
    <dbReference type="NCBI Taxonomy" id="1396"/>
    <lineage>
        <taxon>Bacteria</taxon>
        <taxon>Bacillati</taxon>
        <taxon>Bacillota</taxon>
        <taxon>Bacilli</taxon>
        <taxon>Bacillales</taxon>
        <taxon>Bacillaceae</taxon>
        <taxon>Bacillus</taxon>
        <taxon>Bacillus cereus group</taxon>
    </lineage>
</organism>
<dbReference type="GO" id="GO:0005886">
    <property type="term" value="C:plasma membrane"/>
    <property type="evidence" value="ECO:0007669"/>
    <property type="project" value="UniProtKB-SubCell"/>
</dbReference>
<evidence type="ECO:0000256" key="4">
    <source>
        <dbReference type="ARBA" id="ARBA00022989"/>
    </source>
</evidence>
<dbReference type="PANTHER" id="PTHR23531">
    <property type="entry name" value="QUINOLENE RESISTANCE PROTEIN NORA"/>
    <property type="match status" value="1"/>
</dbReference>
<evidence type="ECO:0000256" key="1">
    <source>
        <dbReference type="ARBA" id="ARBA00004651"/>
    </source>
</evidence>
<comment type="caution">
    <text evidence="8">The sequence shown here is derived from an EMBL/GenBank/DDBJ whole genome shotgun (WGS) entry which is preliminary data.</text>
</comment>
<feature type="transmembrane region" description="Helical" evidence="6">
    <location>
        <begin position="81"/>
        <end position="97"/>
    </location>
</feature>
<keyword evidence="2" id="KW-0813">Transport</keyword>
<keyword evidence="3 6" id="KW-0812">Transmembrane</keyword>
<dbReference type="InterPro" id="IPR020846">
    <property type="entry name" value="MFS_dom"/>
</dbReference>
<dbReference type="PROSITE" id="PS50850">
    <property type="entry name" value="MFS"/>
    <property type="match status" value="1"/>
</dbReference>
<dbReference type="PANTHER" id="PTHR23531:SF2">
    <property type="entry name" value="PERMEASE"/>
    <property type="match status" value="1"/>
</dbReference>
<keyword evidence="4 6" id="KW-1133">Transmembrane helix</keyword>
<dbReference type="InterPro" id="IPR011701">
    <property type="entry name" value="MFS"/>
</dbReference>
<dbReference type="SUPFAM" id="SSF103473">
    <property type="entry name" value="MFS general substrate transporter"/>
    <property type="match status" value="1"/>
</dbReference>
<sequence length="98" mass="10746">MGEAILVKREPLWTKEFVALIFANLCMFLGFQMLIPTLPVYVKEIGGTSSNIGFVVGMFTVAALFVRPLTGNALQKFNKKIILMIGTAICLLAMGSYL</sequence>
<protein>
    <submittedName>
        <fullName evidence="8">MFS transporter</fullName>
    </submittedName>
</protein>
<dbReference type="Pfam" id="PF07690">
    <property type="entry name" value="MFS_1"/>
    <property type="match status" value="1"/>
</dbReference>
<dbReference type="Proteomes" id="UP000308444">
    <property type="component" value="Unassembled WGS sequence"/>
</dbReference>
<dbReference type="InterPro" id="IPR052714">
    <property type="entry name" value="MFS_Exporter"/>
</dbReference>
<dbReference type="InterPro" id="IPR036259">
    <property type="entry name" value="MFS_trans_sf"/>
</dbReference>
<feature type="transmembrane region" description="Helical" evidence="6">
    <location>
        <begin position="51"/>
        <end position="69"/>
    </location>
</feature>
<evidence type="ECO:0000256" key="3">
    <source>
        <dbReference type="ARBA" id="ARBA00022692"/>
    </source>
</evidence>
<evidence type="ECO:0000313" key="8">
    <source>
        <dbReference type="EMBL" id="TKJ06351.1"/>
    </source>
</evidence>
<feature type="non-terminal residue" evidence="8">
    <location>
        <position position="98"/>
    </location>
</feature>
<evidence type="ECO:0000256" key="6">
    <source>
        <dbReference type="SAM" id="Phobius"/>
    </source>
</evidence>
<reference evidence="8 9" key="1">
    <citation type="journal article" date="2019" name="Environ. Microbiol.">
        <title>An active ?-lactamase is a part of an orchestrated cell wall stress resistance network of Bacillus subtilis and related rhizosphere species.</title>
        <authorList>
            <person name="Bucher T."/>
            <person name="Keren-Paz A."/>
            <person name="Hausser J."/>
            <person name="Olender T."/>
            <person name="Cytryn E."/>
            <person name="Kolodkin-Gal I."/>
        </authorList>
    </citation>
    <scope>NUCLEOTIDE SEQUENCE [LARGE SCALE GENOMIC DNA]</scope>
    <source>
        <strain evidence="8 9">I32</strain>
    </source>
</reference>
<proteinExistence type="predicted"/>
<gene>
    <name evidence="8" type="ORF">FC695_06445</name>
</gene>
<name>A0A9X9AD90_BACCE</name>
<evidence type="ECO:0000256" key="2">
    <source>
        <dbReference type="ARBA" id="ARBA00022448"/>
    </source>
</evidence>
<keyword evidence="5 6" id="KW-0472">Membrane</keyword>
<evidence type="ECO:0000259" key="7">
    <source>
        <dbReference type="PROSITE" id="PS50850"/>
    </source>
</evidence>
<dbReference type="Gene3D" id="1.20.1250.20">
    <property type="entry name" value="MFS general substrate transporter like domains"/>
    <property type="match status" value="1"/>
</dbReference>
<feature type="transmembrane region" description="Helical" evidence="6">
    <location>
        <begin position="12"/>
        <end position="31"/>
    </location>
</feature>
<dbReference type="GO" id="GO:0022857">
    <property type="term" value="F:transmembrane transporter activity"/>
    <property type="evidence" value="ECO:0007669"/>
    <property type="project" value="InterPro"/>
</dbReference>
<dbReference type="EMBL" id="SZOH01000349">
    <property type="protein sequence ID" value="TKJ06351.1"/>
    <property type="molecule type" value="Genomic_DNA"/>
</dbReference>